<evidence type="ECO:0000256" key="4">
    <source>
        <dbReference type="ARBA" id="ARBA00022825"/>
    </source>
</evidence>
<dbReference type="PRINTS" id="PR00723">
    <property type="entry name" value="SUBTILISIN"/>
</dbReference>
<dbReference type="PANTHER" id="PTHR43806:SF13">
    <property type="entry name" value="SUBTILASE-TYPE PROTEINASE RRT12"/>
    <property type="match status" value="1"/>
</dbReference>
<feature type="active site" description="Charge relay system" evidence="5">
    <location>
        <position position="245"/>
    </location>
</feature>
<feature type="transmembrane region" description="Helical" evidence="7">
    <location>
        <begin position="12"/>
        <end position="34"/>
    </location>
</feature>
<dbReference type="PROSITE" id="PS00138">
    <property type="entry name" value="SUBTILASE_SER"/>
    <property type="match status" value="1"/>
</dbReference>
<evidence type="ECO:0000313" key="9">
    <source>
        <dbReference type="EMBL" id="GMM54424.1"/>
    </source>
</evidence>
<dbReference type="GO" id="GO:0030435">
    <property type="term" value="P:sporulation resulting in formation of a cellular spore"/>
    <property type="evidence" value="ECO:0007669"/>
    <property type="project" value="UniProtKB-ARBA"/>
</dbReference>
<dbReference type="PROSITE" id="PS00136">
    <property type="entry name" value="SUBTILASE_ASP"/>
    <property type="match status" value="1"/>
</dbReference>
<proteinExistence type="inferred from homology"/>
<sequence>MGGGQTRYTPVIMICVGILYVFAAVTHVTAALVIPDVGLADILRVKAHIEDAIGSLVHGSGSEMPLPPVVYISGEERKAINDEYIVMFRDSVGLDSIQAHIALVESMLLTVSENAPNFVSNSIDTLKIMDEVLGYVVRVTDSRVLELIKSYDSLVESIEPNSEVSMNKVEVQEHAPWGISRISQRERIFPWNDLSFSYNSETYRGDVNVYVIDTGIQVTHKDFGGRAKWGTTVINNDNDIDKNGHGTHCAGIIGSKHFGVAKGATLIAVKVLHSDGNGEMSDVLKGIEFVVDDHIKQSEKNKKLKGSVANMSLGAGKSPALVKMVDAAVKKGVHFVVAAGNEDQDACYTSPSDSQLAFTVGATTSSDERAWFSNWGKCVDIFAPGTSIQSSFIGSSNNATEVMTGTSMSAPHVAGLVAYFLSLQPESDSTFYSSVTPEQLRTKIVNFGTKDKIYNVGEFSPNVMAFNGAGKPLDDFWNSN</sequence>
<dbReference type="PROSITE" id="PS00137">
    <property type="entry name" value="SUBTILASE_HIS"/>
    <property type="match status" value="1"/>
</dbReference>
<dbReference type="PANTHER" id="PTHR43806">
    <property type="entry name" value="PEPTIDASE S8"/>
    <property type="match status" value="1"/>
</dbReference>
<gene>
    <name evidence="9" type="ORF">DAKH74_010400</name>
</gene>
<evidence type="ECO:0000256" key="3">
    <source>
        <dbReference type="ARBA" id="ARBA00022801"/>
    </source>
</evidence>
<dbReference type="InterPro" id="IPR023828">
    <property type="entry name" value="Peptidase_S8_Ser-AS"/>
</dbReference>
<feature type="domain" description="Peptidase S8/S53" evidence="8">
    <location>
        <begin position="207"/>
        <end position="446"/>
    </location>
</feature>
<organism evidence="9 10">
    <name type="scientific">Maudiozyma humilis</name>
    <name type="common">Sour dough yeast</name>
    <name type="synonym">Kazachstania humilis</name>
    <dbReference type="NCBI Taxonomy" id="51915"/>
    <lineage>
        <taxon>Eukaryota</taxon>
        <taxon>Fungi</taxon>
        <taxon>Dikarya</taxon>
        <taxon>Ascomycota</taxon>
        <taxon>Saccharomycotina</taxon>
        <taxon>Saccharomycetes</taxon>
        <taxon>Saccharomycetales</taxon>
        <taxon>Saccharomycetaceae</taxon>
        <taxon>Maudiozyma</taxon>
    </lineage>
</organism>
<feature type="active site" description="Charge relay system" evidence="5">
    <location>
        <position position="407"/>
    </location>
</feature>
<keyword evidence="7" id="KW-1133">Transmembrane helix</keyword>
<keyword evidence="10" id="KW-1185">Reference proteome</keyword>
<dbReference type="InterPro" id="IPR036852">
    <property type="entry name" value="Peptidase_S8/S53_dom_sf"/>
</dbReference>
<evidence type="ECO:0000256" key="2">
    <source>
        <dbReference type="ARBA" id="ARBA00022670"/>
    </source>
</evidence>
<dbReference type="InterPro" id="IPR034193">
    <property type="entry name" value="PCSK9_ProteinaseK-like"/>
</dbReference>
<reference evidence="9 10" key="1">
    <citation type="journal article" date="2023" name="Elife">
        <title>Identification of key yeast species and microbe-microbe interactions impacting larval growth of Drosophila in the wild.</title>
        <authorList>
            <person name="Mure A."/>
            <person name="Sugiura Y."/>
            <person name="Maeda R."/>
            <person name="Honda K."/>
            <person name="Sakurai N."/>
            <person name="Takahashi Y."/>
            <person name="Watada M."/>
            <person name="Katoh T."/>
            <person name="Gotoh A."/>
            <person name="Gotoh Y."/>
            <person name="Taniguchi I."/>
            <person name="Nakamura K."/>
            <person name="Hayashi T."/>
            <person name="Katayama T."/>
            <person name="Uemura T."/>
            <person name="Hattori Y."/>
        </authorList>
    </citation>
    <scope>NUCLEOTIDE SEQUENCE [LARGE SCALE GENOMIC DNA]</scope>
    <source>
        <strain evidence="9 10">KH-74</strain>
    </source>
</reference>
<dbReference type="GO" id="GO:0004252">
    <property type="term" value="F:serine-type endopeptidase activity"/>
    <property type="evidence" value="ECO:0007669"/>
    <property type="project" value="UniProtKB-UniRule"/>
</dbReference>
<accession>A0AAV5RV61</accession>
<dbReference type="PROSITE" id="PS51892">
    <property type="entry name" value="SUBTILASE"/>
    <property type="match status" value="1"/>
</dbReference>
<keyword evidence="7" id="KW-0472">Membrane</keyword>
<dbReference type="InterPro" id="IPR015500">
    <property type="entry name" value="Peptidase_S8_subtilisin-rel"/>
</dbReference>
<evidence type="ECO:0000256" key="5">
    <source>
        <dbReference type="PROSITE-ProRule" id="PRU01240"/>
    </source>
</evidence>
<dbReference type="EMBL" id="BTGD01000003">
    <property type="protein sequence ID" value="GMM54424.1"/>
    <property type="molecule type" value="Genomic_DNA"/>
</dbReference>
<comment type="similarity">
    <text evidence="1 5 6">Belongs to the peptidase S8 family.</text>
</comment>
<dbReference type="SUPFAM" id="SSF52743">
    <property type="entry name" value="Subtilisin-like"/>
    <property type="match status" value="1"/>
</dbReference>
<dbReference type="Pfam" id="PF00082">
    <property type="entry name" value="Peptidase_S8"/>
    <property type="match status" value="1"/>
</dbReference>
<dbReference type="Proteomes" id="UP001377567">
    <property type="component" value="Unassembled WGS sequence"/>
</dbReference>
<dbReference type="Gene3D" id="3.40.50.200">
    <property type="entry name" value="Peptidase S8/S53 domain"/>
    <property type="match status" value="1"/>
</dbReference>
<dbReference type="GO" id="GO:0006508">
    <property type="term" value="P:proteolysis"/>
    <property type="evidence" value="ECO:0007669"/>
    <property type="project" value="UniProtKB-KW"/>
</dbReference>
<dbReference type="InterPro" id="IPR023827">
    <property type="entry name" value="Peptidase_S8_Asp-AS"/>
</dbReference>
<dbReference type="InterPro" id="IPR000209">
    <property type="entry name" value="Peptidase_S8/S53_dom"/>
</dbReference>
<feature type="active site" description="Charge relay system" evidence="5">
    <location>
        <position position="213"/>
    </location>
</feature>
<dbReference type="FunFam" id="3.40.50.200:FF:000007">
    <property type="entry name" value="Subtilisin-like serine protease"/>
    <property type="match status" value="1"/>
</dbReference>
<comment type="caution">
    <text evidence="9">The sequence shown here is derived from an EMBL/GenBank/DDBJ whole genome shotgun (WGS) entry which is preliminary data.</text>
</comment>
<keyword evidence="3 5" id="KW-0378">Hydrolase</keyword>
<evidence type="ECO:0000313" key="10">
    <source>
        <dbReference type="Proteomes" id="UP001377567"/>
    </source>
</evidence>
<protein>
    <recommendedName>
        <fullName evidence="8">Peptidase S8/S53 domain-containing protein</fullName>
    </recommendedName>
</protein>
<name>A0AAV5RV61_MAUHU</name>
<evidence type="ECO:0000259" key="8">
    <source>
        <dbReference type="Pfam" id="PF00082"/>
    </source>
</evidence>
<dbReference type="AlphaFoldDB" id="A0AAV5RV61"/>
<dbReference type="InterPro" id="IPR050131">
    <property type="entry name" value="Peptidase_S8_subtilisin-like"/>
</dbReference>
<keyword evidence="4 5" id="KW-0720">Serine protease</keyword>
<dbReference type="CDD" id="cd04077">
    <property type="entry name" value="Peptidases_S8_PCSK9_ProteinaseK_like"/>
    <property type="match status" value="1"/>
</dbReference>
<keyword evidence="7" id="KW-0812">Transmembrane</keyword>
<evidence type="ECO:0000256" key="6">
    <source>
        <dbReference type="RuleBase" id="RU003355"/>
    </source>
</evidence>
<evidence type="ECO:0000256" key="7">
    <source>
        <dbReference type="SAM" id="Phobius"/>
    </source>
</evidence>
<evidence type="ECO:0000256" key="1">
    <source>
        <dbReference type="ARBA" id="ARBA00011073"/>
    </source>
</evidence>
<keyword evidence="2 5" id="KW-0645">Protease</keyword>
<dbReference type="InterPro" id="IPR022398">
    <property type="entry name" value="Peptidase_S8_His-AS"/>
</dbReference>